<reference evidence="2 3" key="2">
    <citation type="submission" date="2019-09" db="EMBL/GenBank/DDBJ databases">
        <title>Complete Genome Sequence and Methylome Analysis of free living Spirochaetas.</title>
        <authorList>
            <person name="Leshcheva N."/>
            <person name="Mikheeva N."/>
        </authorList>
    </citation>
    <scope>NUCLEOTIDE SEQUENCE [LARGE SCALE GENOMIC DNA]</scope>
    <source>
        <strain evidence="2 3">P</strain>
    </source>
</reference>
<feature type="chain" id="PRO_5022989968" description="Clostripain" evidence="1">
    <location>
        <begin position="24"/>
        <end position="429"/>
    </location>
</feature>
<dbReference type="OrthoDB" id="9810670at2"/>
<dbReference type="PANTHER" id="PTHR37835">
    <property type="entry name" value="ALPHA-CLOSTRIPAIN"/>
    <property type="match status" value="1"/>
</dbReference>
<keyword evidence="3" id="KW-1185">Reference proteome</keyword>
<dbReference type="Pfam" id="PF03415">
    <property type="entry name" value="Peptidase_C11"/>
    <property type="match status" value="1"/>
</dbReference>
<protein>
    <recommendedName>
        <fullName evidence="4">Clostripain</fullName>
    </recommendedName>
</protein>
<proteinExistence type="predicted"/>
<feature type="signal peptide" evidence="1">
    <location>
        <begin position="1"/>
        <end position="23"/>
    </location>
</feature>
<dbReference type="PANTHER" id="PTHR37835:SF1">
    <property type="entry name" value="ALPHA-CLOSTRIPAIN"/>
    <property type="match status" value="1"/>
</dbReference>
<accession>A0A5C1QBG2</accession>
<sequence length="429" mass="49239">MRKFNIFFYLSSLFLMLSCSLYDNDFKINRFTNNKIQVKEEGWLFMIYVSGSGNLEGESLLDVTSMVDGYSKNINKNDLDIVILHDRGPGFSTDQGDWTGTYLYEVTDSGLKTINSVESWRDSIDQEESMGSQDTLDNFLTWAISNHSREKQALILWNHGGGLSGQSIPEARAVSWDTEDSGDNINEALYVYEIQDTLKKHYNNQTQLDLLGFDACYMGMLEIGYEFKNIVNYMIASPAEETGGWRYNDFIEKISKESLAEQIAKEIVSSYSNYSSTNNLPNTLTAFNLNEIEEVKDIISHLVENIKALTDSEVLALRQSSMEYYPEADSVLYPYIDIGYFADQLSEFSSLELNLLDLKKSLNRVIVSSFNNLHSNTLENYMGISIFFPEQKDDYKYQWWYTADDTGTFGNVDFCIDTSWKALMNRYFN</sequence>
<gene>
    <name evidence="2" type="ORF">EW093_05645</name>
</gene>
<dbReference type="Gene3D" id="3.40.50.11970">
    <property type="match status" value="1"/>
</dbReference>
<organism evidence="2 3">
    <name type="scientific">Thiospirochaeta perfilievii</name>
    <dbReference type="NCBI Taxonomy" id="252967"/>
    <lineage>
        <taxon>Bacteria</taxon>
        <taxon>Pseudomonadati</taxon>
        <taxon>Spirochaetota</taxon>
        <taxon>Spirochaetia</taxon>
        <taxon>Spirochaetales</taxon>
        <taxon>Spirochaetaceae</taxon>
        <taxon>Thiospirochaeta</taxon>
    </lineage>
</organism>
<keyword evidence="1" id="KW-0732">Signal</keyword>
<dbReference type="AlphaFoldDB" id="A0A5C1QBG2"/>
<dbReference type="PROSITE" id="PS51257">
    <property type="entry name" value="PROKAR_LIPOPROTEIN"/>
    <property type="match status" value="1"/>
</dbReference>
<evidence type="ECO:0008006" key="4">
    <source>
        <dbReference type="Google" id="ProtNLM"/>
    </source>
</evidence>
<dbReference type="Proteomes" id="UP000323824">
    <property type="component" value="Chromosome"/>
</dbReference>
<dbReference type="KEGG" id="sper:EW093_05645"/>
<dbReference type="EMBL" id="CP035807">
    <property type="protein sequence ID" value="QEN04209.1"/>
    <property type="molecule type" value="Genomic_DNA"/>
</dbReference>
<dbReference type="InterPro" id="IPR005077">
    <property type="entry name" value="Peptidase_C11"/>
</dbReference>
<evidence type="ECO:0000313" key="2">
    <source>
        <dbReference type="EMBL" id="QEN04209.1"/>
    </source>
</evidence>
<evidence type="ECO:0000313" key="3">
    <source>
        <dbReference type="Proteomes" id="UP000323824"/>
    </source>
</evidence>
<evidence type="ECO:0000256" key="1">
    <source>
        <dbReference type="SAM" id="SignalP"/>
    </source>
</evidence>
<reference evidence="2 3" key="1">
    <citation type="submission" date="2019-02" db="EMBL/GenBank/DDBJ databases">
        <authorList>
            <person name="Fomenkov A."/>
            <person name="Dubinina G."/>
            <person name="Grabovich M."/>
            <person name="Vincze T."/>
            <person name="Roberts R.J."/>
        </authorList>
    </citation>
    <scope>NUCLEOTIDE SEQUENCE [LARGE SCALE GENOMIC DNA]</scope>
    <source>
        <strain evidence="2 3">P</strain>
    </source>
</reference>
<name>A0A5C1QBG2_9SPIO</name>